<keyword evidence="2" id="KW-0812">Transmembrane</keyword>
<dbReference type="InterPro" id="IPR013087">
    <property type="entry name" value="Znf_C2H2_type"/>
</dbReference>
<keyword evidence="1" id="KW-0863">Zinc-finger</keyword>
<keyword evidence="2" id="KW-1133">Transmembrane helix</keyword>
<organism evidence="4 5">
    <name type="scientific">Trichonephila clavata</name>
    <name type="common">Joro spider</name>
    <name type="synonym">Nephila clavata</name>
    <dbReference type="NCBI Taxonomy" id="2740835"/>
    <lineage>
        <taxon>Eukaryota</taxon>
        <taxon>Metazoa</taxon>
        <taxon>Ecdysozoa</taxon>
        <taxon>Arthropoda</taxon>
        <taxon>Chelicerata</taxon>
        <taxon>Arachnida</taxon>
        <taxon>Araneae</taxon>
        <taxon>Araneomorphae</taxon>
        <taxon>Entelegynae</taxon>
        <taxon>Araneoidea</taxon>
        <taxon>Nephilidae</taxon>
        <taxon>Trichonephila</taxon>
    </lineage>
</organism>
<dbReference type="SUPFAM" id="SSF57667">
    <property type="entry name" value="beta-beta-alpha zinc fingers"/>
    <property type="match status" value="1"/>
</dbReference>
<protein>
    <recommendedName>
        <fullName evidence="3">C2H2-type domain-containing protein</fullName>
    </recommendedName>
</protein>
<gene>
    <name evidence="4" type="ORF">TNCT_511641</name>
</gene>
<keyword evidence="1" id="KW-0862">Zinc</keyword>
<keyword evidence="1" id="KW-0479">Metal-binding</keyword>
<dbReference type="InterPro" id="IPR036236">
    <property type="entry name" value="Znf_C2H2_sf"/>
</dbReference>
<keyword evidence="2" id="KW-0472">Membrane</keyword>
<dbReference type="EMBL" id="BMAO01016856">
    <property type="protein sequence ID" value="GFR11765.1"/>
    <property type="molecule type" value="Genomic_DNA"/>
</dbReference>
<name>A0A8X6GYP3_TRICU</name>
<evidence type="ECO:0000313" key="4">
    <source>
        <dbReference type="EMBL" id="GFR11765.1"/>
    </source>
</evidence>
<sequence length="169" mass="19962">MSVLSSYWKHLAWERTVSNWNFNFLASPKALWTKKFFPTFYQWVKCSIFQQKTPLFKTFVAELYNPNPTSKFKCGTCSYSTNVSTNLKYHLLTHTGEKPFHCQNFFESTTFYFSIMFVDIFSLRANFSFTLVLCSVGFLLFFEIFQISEDLRVSGNDERKKLKKWSSLS</sequence>
<dbReference type="GO" id="GO:0008270">
    <property type="term" value="F:zinc ion binding"/>
    <property type="evidence" value="ECO:0007669"/>
    <property type="project" value="UniProtKB-KW"/>
</dbReference>
<accession>A0A8X6GYP3</accession>
<comment type="caution">
    <text evidence="4">The sequence shown here is derived from an EMBL/GenBank/DDBJ whole genome shotgun (WGS) entry which is preliminary data.</text>
</comment>
<evidence type="ECO:0000256" key="1">
    <source>
        <dbReference type="PROSITE-ProRule" id="PRU00042"/>
    </source>
</evidence>
<dbReference type="PROSITE" id="PS50157">
    <property type="entry name" value="ZINC_FINGER_C2H2_2"/>
    <property type="match status" value="1"/>
</dbReference>
<evidence type="ECO:0000259" key="3">
    <source>
        <dbReference type="PROSITE" id="PS50157"/>
    </source>
</evidence>
<dbReference type="OrthoDB" id="6407039at2759"/>
<feature type="transmembrane region" description="Helical" evidence="2">
    <location>
        <begin position="111"/>
        <end position="142"/>
    </location>
</feature>
<evidence type="ECO:0000256" key="2">
    <source>
        <dbReference type="SAM" id="Phobius"/>
    </source>
</evidence>
<proteinExistence type="predicted"/>
<dbReference type="Gene3D" id="3.30.160.60">
    <property type="entry name" value="Classic Zinc Finger"/>
    <property type="match status" value="1"/>
</dbReference>
<evidence type="ECO:0000313" key="5">
    <source>
        <dbReference type="Proteomes" id="UP000887116"/>
    </source>
</evidence>
<dbReference type="Proteomes" id="UP000887116">
    <property type="component" value="Unassembled WGS sequence"/>
</dbReference>
<feature type="domain" description="C2H2-type" evidence="3">
    <location>
        <begin position="72"/>
        <end position="99"/>
    </location>
</feature>
<dbReference type="AlphaFoldDB" id="A0A8X6GYP3"/>
<reference evidence="4" key="1">
    <citation type="submission" date="2020-07" db="EMBL/GenBank/DDBJ databases">
        <title>Multicomponent nature underlies the extraordinary mechanical properties of spider dragline silk.</title>
        <authorList>
            <person name="Kono N."/>
            <person name="Nakamura H."/>
            <person name="Mori M."/>
            <person name="Yoshida Y."/>
            <person name="Ohtoshi R."/>
            <person name="Malay A.D."/>
            <person name="Moran D.A.P."/>
            <person name="Tomita M."/>
            <person name="Numata K."/>
            <person name="Arakawa K."/>
        </authorList>
    </citation>
    <scope>NUCLEOTIDE SEQUENCE</scope>
</reference>
<keyword evidence="5" id="KW-1185">Reference proteome</keyword>